<evidence type="ECO:0000313" key="3">
    <source>
        <dbReference type="Proteomes" id="UP000541444"/>
    </source>
</evidence>
<dbReference type="Proteomes" id="UP000541444">
    <property type="component" value="Unassembled WGS sequence"/>
</dbReference>
<dbReference type="InterPro" id="IPR018170">
    <property type="entry name" value="Aldo/ket_reductase_CS"/>
</dbReference>
<dbReference type="Pfam" id="PF00248">
    <property type="entry name" value="Aldo_ket_red"/>
    <property type="match status" value="1"/>
</dbReference>
<feature type="domain" description="NADP-dependent oxidoreductase" evidence="1">
    <location>
        <begin position="38"/>
        <end position="191"/>
    </location>
</feature>
<proteinExistence type="predicted"/>
<dbReference type="SUPFAM" id="SSF51430">
    <property type="entry name" value="NAD(P)-linked oxidoreductase"/>
    <property type="match status" value="1"/>
</dbReference>
<organism evidence="2 3">
    <name type="scientific">Kingdonia uniflora</name>
    <dbReference type="NCBI Taxonomy" id="39325"/>
    <lineage>
        <taxon>Eukaryota</taxon>
        <taxon>Viridiplantae</taxon>
        <taxon>Streptophyta</taxon>
        <taxon>Embryophyta</taxon>
        <taxon>Tracheophyta</taxon>
        <taxon>Spermatophyta</taxon>
        <taxon>Magnoliopsida</taxon>
        <taxon>Ranunculales</taxon>
        <taxon>Circaeasteraceae</taxon>
        <taxon>Kingdonia</taxon>
    </lineage>
</organism>
<dbReference type="OrthoDB" id="416253at2759"/>
<dbReference type="InterPro" id="IPR020471">
    <property type="entry name" value="AKR"/>
</dbReference>
<dbReference type="GO" id="GO:0016491">
    <property type="term" value="F:oxidoreductase activity"/>
    <property type="evidence" value="ECO:0007669"/>
    <property type="project" value="InterPro"/>
</dbReference>
<evidence type="ECO:0000313" key="2">
    <source>
        <dbReference type="EMBL" id="KAF6174488.1"/>
    </source>
</evidence>
<dbReference type="AlphaFoldDB" id="A0A7J7P5N0"/>
<dbReference type="PROSITE" id="PS00798">
    <property type="entry name" value="ALDOKETO_REDUCTASE_1"/>
    <property type="match status" value="1"/>
</dbReference>
<dbReference type="InterPro" id="IPR036812">
    <property type="entry name" value="NAD(P)_OxRdtase_dom_sf"/>
</dbReference>
<sequence length="207" mass="23152">MIKAAFNYLDIMQFNYLETIDRGATNVGWFIGTFHLWICLGTAAYPFVEPEVTKTAVLAAIKIGYRHFDTSSAYLTEKALGDAVAEALRIGLIESRDELFITSKLWCSDAHVDRVIPALQASLSAKPRGYDFTIPKEDPLPMDFKSVWATMEECQELGLTKSIGVSNFSCKKLEDILPNARIPPAVSQVRYFKENISIICSAELILF</sequence>
<reference evidence="2 3" key="1">
    <citation type="journal article" date="2020" name="IScience">
        <title>Genome Sequencing of the Endangered Kingdonia uniflora (Circaeasteraceae, Ranunculales) Reveals Potential Mechanisms of Evolutionary Specialization.</title>
        <authorList>
            <person name="Sun Y."/>
            <person name="Deng T."/>
            <person name="Zhang A."/>
            <person name="Moore M.J."/>
            <person name="Landis J.B."/>
            <person name="Lin N."/>
            <person name="Zhang H."/>
            <person name="Zhang X."/>
            <person name="Huang J."/>
            <person name="Zhang X."/>
            <person name="Sun H."/>
            <person name="Wang H."/>
        </authorList>
    </citation>
    <scope>NUCLEOTIDE SEQUENCE [LARGE SCALE GENOMIC DNA]</scope>
    <source>
        <strain evidence="2">TB1705</strain>
        <tissue evidence="2">Leaf</tissue>
    </source>
</reference>
<gene>
    <name evidence="2" type="ORF">GIB67_004682</name>
</gene>
<dbReference type="InterPro" id="IPR023210">
    <property type="entry name" value="NADP_OxRdtase_dom"/>
</dbReference>
<dbReference type="PROSITE" id="PS00062">
    <property type="entry name" value="ALDOKETO_REDUCTASE_2"/>
    <property type="match status" value="1"/>
</dbReference>
<dbReference type="PANTHER" id="PTHR11732">
    <property type="entry name" value="ALDO/KETO REDUCTASE"/>
    <property type="match status" value="1"/>
</dbReference>
<keyword evidence="3" id="KW-1185">Reference proteome</keyword>
<accession>A0A7J7P5N0</accession>
<protein>
    <recommendedName>
        <fullName evidence="1">NADP-dependent oxidoreductase domain-containing protein</fullName>
    </recommendedName>
</protein>
<dbReference type="Gene3D" id="3.20.20.100">
    <property type="entry name" value="NADP-dependent oxidoreductase domain"/>
    <property type="match status" value="1"/>
</dbReference>
<name>A0A7J7P5N0_9MAGN</name>
<comment type="caution">
    <text evidence="2">The sequence shown here is derived from an EMBL/GenBank/DDBJ whole genome shotgun (WGS) entry which is preliminary data.</text>
</comment>
<evidence type="ECO:0000259" key="1">
    <source>
        <dbReference type="Pfam" id="PF00248"/>
    </source>
</evidence>
<dbReference type="EMBL" id="JACGCM010000262">
    <property type="protein sequence ID" value="KAF6174488.1"/>
    <property type="molecule type" value="Genomic_DNA"/>
</dbReference>
<dbReference type="PRINTS" id="PR00069">
    <property type="entry name" value="ALDKETRDTASE"/>
</dbReference>